<organism evidence="2 3">
    <name type="scientific">Rossellomorea vietnamensis</name>
    <dbReference type="NCBI Taxonomy" id="218284"/>
    <lineage>
        <taxon>Bacteria</taxon>
        <taxon>Bacillati</taxon>
        <taxon>Bacillota</taxon>
        <taxon>Bacilli</taxon>
        <taxon>Bacillales</taxon>
        <taxon>Bacillaceae</taxon>
        <taxon>Rossellomorea</taxon>
    </lineage>
</organism>
<gene>
    <name evidence="2" type="ORF">FHE72_05180</name>
</gene>
<evidence type="ECO:0000313" key="2">
    <source>
        <dbReference type="EMBL" id="QHE60501.1"/>
    </source>
</evidence>
<dbReference type="KEGG" id="bvq:FHE72_05180"/>
<dbReference type="EMBL" id="CP047394">
    <property type="protein sequence ID" value="QHE60501.1"/>
    <property type="molecule type" value="Genomic_DNA"/>
</dbReference>
<dbReference type="SUPFAM" id="SSF58100">
    <property type="entry name" value="Bacterial hemolysins"/>
    <property type="match status" value="1"/>
</dbReference>
<accession>A0A6I6UN01</accession>
<evidence type="ECO:0000313" key="3">
    <source>
        <dbReference type="Proteomes" id="UP000465062"/>
    </source>
</evidence>
<feature type="coiled-coil region" evidence="1">
    <location>
        <begin position="9"/>
        <end position="36"/>
    </location>
</feature>
<protein>
    <submittedName>
        <fullName evidence="2">Uncharacterized protein</fullName>
    </submittedName>
</protein>
<reference evidence="2 3" key="1">
    <citation type="submission" date="2019-06" db="EMBL/GenBank/DDBJ databases">
        <title>An operon consisting of a P-type ATPase gene and a transcriptional regular gene given the different cadmium resistance in Bacillus vietamensis 151-6 and Bacillus marisflavi 151-25.</title>
        <authorList>
            <person name="Yu X."/>
        </authorList>
    </citation>
    <scope>NUCLEOTIDE SEQUENCE [LARGE SCALE GENOMIC DNA]</scope>
    <source>
        <strain evidence="2 3">151-6</strain>
    </source>
</reference>
<dbReference type="Proteomes" id="UP000465062">
    <property type="component" value="Chromosome"/>
</dbReference>
<evidence type="ECO:0000256" key="1">
    <source>
        <dbReference type="SAM" id="Coils"/>
    </source>
</evidence>
<proteinExistence type="predicted"/>
<name>A0A6I6UN01_9BACI</name>
<dbReference type="Gene3D" id="1.10.287.1490">
    <property type="match status" value="1"/>
</dbReference>
<dbReference type="AlphaFoldDB" id="A0A6I6UN01"/>
<dbReference type="RefSeq" id="WP_061808853.1">
    <property type="nucleotide sequence ID" value="NZ_CP047394.1"/>
</dbReference>
<keyword evidence="1" id="KW-0175">Coiled coil</keyword>
<sequence>MEKQILEILLDLRGEMKEVRIDMKEFRSELKTTQADVRSIRSDLKTTQADVRSIRSDLKTTQADVKDIKETVNRIETSQTEDVIAMLKVTKQHTESEFHYLNTRLTDIDKRVFNLENRVER</sequence>